<name>A0ABM1MF21_NICVS</name>
<dbReference type="InterPro" id="IPR036259">
    <property type="entry name" value="MFS_trans_sf"/>
</dbReference>
<evidence type="ECO:0000256" key="2">
    <source>
        <dbReference type="ARBA" id="ARBA00022692"/>
    </source>
</evidence>
<evidence type="ECO:0000256" key="4">
    <source>
        <dbReference type="ARBA" id="ARBA00023136"/>
    </source>
</evidence>
<keyword evidence="6" id="KW-1185">Reference proteome</keyword>
<organism evidence="6 7">
    <name type="scientific">Nicrophorus vespilloides</name>
    <name type="common">Boreal carrion beetle</name>
    <dbReference type="NCBI Taxonomy" id="110193"/>
    <lineage>
        <taxon>Eukaryota</taxon>
        <taxon>Metazoa</taxon>
        <taxon>Ecdysozoa</taxon>
        <taxon>Arthropoda</taxon>
        <taxon>Hexapoda</taxon>
        <taxon>Insecta</taxon>
        <taxon>Pterygota</taxon>
        <taxon>Neoptera</taxon>
        <taxon>Endopterygota</taxon>
        <taxon>Coleoptera</taxon>
        <taxon>Polyphaga</taxon>
        <taxon>Staphyliniformia</taxon>
        <taxon>Silphidae</taxon>
        <taxon>Nicrophorinae</taxon>
        <taxon>Nicrophorus</taxon>
    </lineage>
</organism>
<dbReference type="Gene3D" id="1.20.1250.20">
    <property type="entry name" value="MFS general substrate transporter like domains"/>
    <property type="match status" value="1"/>
</dbReference>
<dbReference type="SUPFAM" id="SSF103473">
    <property type="entry name" value="MFS general substrate transporter"/>
    <property type="match status" value="1"/>
</dbReference>
<feature type="transmembrane region" description="Helical" evidence="5">
    <location>
        <begin position="121"/>
        <end position="141"/>
    </location>
</feature>
<dbReference type="PANTHER" id="PTHR10924:SF4">
    <property type="entry name" value="GH15861P"/>
    <property type="match status" value="1"/>
</dbReference>
<gene>
    <name evidence="7" type="primary">LOC108560226</name>
</gene>
<dbReference type="PANTHER" id="PTHR10924">
    <property type="entry name" value="MAJOR FACILITATOR SUPERFAMILY PROTEIN-RELATED"/>
    <property type="match status" value="1"/>
</dbReference>
<evidence type="ECO:0000256" key="3">
    <source>
        <dbReference type="ARBA" id="ARBA00022989"/>
    </source>
</evidence>
<evidence type="ECO:0000256" key="5">
    <source>
        <dbReference type="SAM" id="Phobius"/>
    </source>
</evidence>
<dbReference type="RefSeq" id="XP_017773171.1">
    <property type="nucleotide sequence ID" value="XM_017917682.1"/>
</dbReference>
<comment type="subcellular location">
    <subcellularLocation>
        <location evidence="1">Membrane</location>
        <topology evidence="1">Multi-pass membrane protein</topology>
    </subcellularLocation>
</comment>
<dbReference type="GeneID" id="108560226"/>
<keyword evidence="2 5" id="KW-0812">Transmembrane</keyword>
<dbReference type="Proteomes" id="UP000695000">
    <property type="component" value="Unplaced"/>
</dbReference>
<feature type="transmembrane region" description="Helical" evidence="5">
    <location>
        <begin position="96"/>
        <end position="115"/>
    </location>
</feature>
<reference evidence="7" key="1">
    <citation type="submission" date="2025-08" db="UniProtKB">
        <authorList>
            <consortium name="RefSeq"/>
        </authorList>
    </citation>
    <scope>IDENTIFICATION</scope>
    <source>
        <tissue evidence="7">Whole Larva</tissue>
    </source>
</reference>
<dbReference type="Pfam" id="PF07690">
    <property type="entry name" value="MFS_1"/>
    <property type="match status" value="1"/>
</dbReference>
<evidence type="ECO:0000256" key="1">
    <source>
        <dbReference type="ARBA" id="ARBA00004141"/>
    </source>
</evidence>
<keyword evidence="3 5" id="KW-1133">Transmembrane helix</keyword>
<sequence length="170" mass="18778">MNNCNEEANVGVGGALPKIEKCKVYKIRWLVLAIFVVYSASNAMQWVQYSIISEVITNYYKVSTDWVNWTSMIYMVLYIPFIFPGSYILDKLGLRVSVIIGIIGTCAGSWIKVGSVHPDRFWVGFLGHSIVALSQVFILSVPARLAAVWFGPSQVSSACSIGVFGNQVNT</sequence>
<dbReference type="InterPro" id="IPR011701">
    <property type="entry name" value="MFS"/>
</dbReference>
<keyword evidence="4 5" id="KW-0472">Membrane</keyword>
<protein>
    <submittedName>
        <fullName evidence="7">Uncharacterized MFS-type transporter C09D4.1-like</fullName>
    </submittedName>
</protein>
<dbReference type="InterPro" id="IPR049680">
    <property type="entry name" value="FLVCR1-2_SLC49-like"/>
</dbReference>
<proteinExistence type="predicted"/>
<accession>A0ABM1MF21</accession>
<evidence type="ECO:0000313" key="7">
    <source>
        <dbReference type="RefSeq" id="XP_017773171.1"/>
    </source>
</evidence>
<evidence type="ECO:0000313" key="6">
    <source>
        <dbReference type="Proteomes" id="UP000695000"/>
    </source>
</evidence>
<feature type="transmembrane region" description="Helical" evidence="5">
    <location>
        <begin position="66"/>
        <end position="89"/>
    </location>
</feature>
<feature type="transmembrane region" description="Helical" evidence="5">
    <location>
        <begin position="27"/>
        <end position="46"/>
    </location>
</feature>